<feature type="region of interest" description="Disordered" evidence="12">
    <location>
        <begin position="988"/>
        <end position="1035"/>
    </location>
</feature>
<dbReference type="PANTHER" id="PTHR48249">
    <property type="entry name" value="MEDIATOR OF RNA POLYMERASE II TRANSCRIPTION SUBUNIT 13"/>
    <property type="match status" value="1"/>
</dbReference>
<dbReference type="Pfam" id="PF06333">
    <property type="entry name" value="Med13_C"/>
    <property type="match status" value="1"/>
</dbReference>
<sequence>VDPSQSSNPLKRIAWPARYCFKRTRAASSTYFEGVNSPIKDSDDPLQFAEDWLAEAGSRNEKLASRSSALSQAQQNKDMSTPKTDIPDNIESLARIAQYPDLQAASLVYPTPPDGALVQGMIHIGSDMFGTEGSDLAASQTPGERLPVKREEQTSDVIVSGFGPSNGLGVGSGMYDTNDDEDLFGEMNEKDFGSKGISDADFSFFDEPDFGSLDNDRAKGDTQEHQQTSSLSQVPEAKAAPEDIPAEKSLESQGISVEPAETDIGAVAAPKSNLTVDTSVKAPSGPQETLPEDRPPSRSRQTISPPLSPVEIKKILFSNPQSGQPGRGEGSGNPTIDKNARRQSNYDPVAFQQDLAMSDRKYGANGRFFFSEKTNAATAATREDTQIPTVGFPRGQKSRSENHIDHRATGSQQQTPIHSTQPRLRSPSVSSDETTDDTSDDISQRAASPTRFTGLKRKRPASQADNSTTSSSEGLSTAPDVDVTTSKEENSVFLGNFLSAFSDWSLAGYFSTRQNQFSPVLLRKEDQIQLAQLMVDQVTQSSLCHKVDGCMGLPDLEHDALSLRTFLEDTTIMGDIERLDLKTYVSLQDSSHIAANESSRQNTQRKDIKGSITKLPPPHLRIHRGRDFLEVLPPAISFWETFGFEPANGTKNISAYCIYPQNAKEGADAFLDRLGFLYSSCNLGKHVRGDRSKTFENGLGAWHVTLGGNSGYLSTMQSLRTLCEGLGTALSKAPPVRDNFVIYIINPFTHGAALADICSAFLQLFQKYVGDVDRHQARQQLNELVLQVVPMSFISSPSSLVVPTQTEYLNLALEVYNRCPPKDTSSGVMGCAPPVLLAESVPKSINFRLAPERTSPFQEGKCLHLALSRSLDQRWISAAWSDGSGSCQVTLSYCLRTRGSSISRMVSDVRHEIWETTKDIMERTQTRWKIFLVRTEPTDQEDIDAWTGLVERYNQMRSMPVELTILSVNIAPGLRLELPSSQIQLNTMNSQTSSTPVTTPHAGMPSPDQFGGSAATPTSSSQGPANAPTPTDISSIMEPESDAVLIDAADESWGIILSHRLSNSLFMTEYRPALASGYLLRRKGVSESQGVVAMGVNLVYTQRPPASYETVLRETLGMYRDLATLARAKGTLHVQRNTLPWHIATAVKGQELLSYIL</sequence>
<evidence type="ECO:0000256" key="7">
    <source>
        <dbReference type="ARBA" id="ARBA00023163"/>
    </source>
</evidence>
<comment type="similarity">
    <text evidence="2 11">Belongs to the Mediator complex subunit 13 family.</text>
</comment>
<dbReference type="Pfam" id="PF18296">
    <property type="entry name" value="MID_MedPIWI"/>
    <property type="match status" value="1"/>
</dbReference>
<reference evidence="15 16" key="1">
    <citation type="submission" date="2015-04" db="EMBL/GenBank/DDBJ databases">
        <authorList>
            <person name="Heijne W.H."/>
            <person name="Fedorova N.D."/>
            <person name="Nierman W.C."/>
            <person name="Vollebregt A.W."/>
            <person name="Zhao Z."/>
            <person name="Wu L."/>
            <person name="Kumar M."/>
            <person name="Stam H."/>
            <person name="van den Berg M.A."/>
            <person name="Pel H.J."/>
        </authorList>
    </citation>
    <scope>NUCLEOTIDE SEQUENCE [LARGE SCALE GENOMIC DNA]</scope>
    <source>
        <strain evidence="15 16">CBS 393.64</strain>
    </source>
</reference>
<keyword evidence="4 11" id="KW-0678">Repressor</keyword>
<dbReference type="PANTHER" id="PTHR48249:SF3">
    <property type="entry name" value="MEDIATOR OF RNA POLYMERASE II TRANSCRIPTION SUBUNIT 13"/>
    <property type="match status" value="1"/>
</dbReference>
<feature type="region of interest" description="Disordered" evidence="12">
    <location>
        <begin position="134"/>
        <end position="352"/>
    </location>
</feature>
<evidence type="ECO:0000256" key="2">
    <source>
        <dbReference type="ARBA" id="ARBA00009354"/>
    </source>
</evidence>
<feature type="domain" description="MID" evidence="14">
    <location>
        <begin position="651"/>
        <end position="821"/>
    </location>
</feature>
<comment type="subunit">
    <text evidence="11">Component of the SRB8-11 complex, which itself associates with the Mediator complex.</text>
</comment>
<name>A0A0F4Z559_RASE3</name>
<dbReference type="GO" id="GO:0045944">
    <property type="term" value="P:positive regulation of transcription by RNA polymerase II"/>
    <property type="evidence" value="ECO:0007669"/>
    <property type="project" value="TreeGrafter"/>
</dbReference>
<feature type="compositionally biased region" description="Basic and acidic residues" evidence="12">
    <location>
        <begin position="398"/>
        <end position="408"/>
    </location>
</feature>
<evidence type="ECO:0000256" key="12">
    <source>
        <dbReference type="SAM" id="MobiDB-lite"/>
    </source>
</evidence>
<feature type="domain" description="Mediator complex subunit Med13 C-terminal" evidence="13">
    <location>
        <begin position="831"/>
        <end position="1146"/>
    </location>
</feature>
<dbReference type="OrthoDB" id="103819at2759"/>
<feature type="compositionally biased region" description="Low complexity" evidence="12">
    <location>
        <begin position="65"/>
        <end position="75"/>
    </location>
</feature>
<keyword evidence="6 11" id="KW-0010">Activator</keyword>
<feature type="non-terminal residue" evidence="15">
    <location>
        <position position="1"/>
    </location>
</feature>
<evidence type="ECO:0000256" key="4">
    <source>
        <dbReference type="ARBA" id="ARBA00022491"/>
    </source>
</evidence>
<keyword evidence="5 11" id="KW-0805">Transcription regulation</keyword>
<comment type="subcellular location">
    <subcellularLocation>
        <location evidence="1 11">Nucleus</location>
    </subcellularLocation>
</comment>
<evidence type="ECO:0000256" key="1">
    <source>
        <dbReference type="ARBA" id="ARBA00004123"/>
    </source>
</evidence>
<evidence type="ECO:0000259" key="14">
    <source>
        <dbReference type="Pfam" id="PF18296"/>
    </source>
</evidence>
<keyword evidence="16" id="KW-1185">Reference proteome</keyword>
<evidence type="ECO:0000256" key="10">
    <source>
        <dbReference type="ARBA" id="ARBA00032008"/>
    </source>
</evidence>
<proteinExistence type="inferred from homology"/>
<dbReference type="EMBL" id="LASV01000031">
    <property type="protein sequence ID" value="KKA25216.1"/>
    <property type="molecule type" value="Genomic_DNA"/>
</dbReference>
<feature type="compositionally biased region" description="Polar residues" evidence="12">
    <location>
        <begin position="332"/>
        <end position="346"/>
    </location>
</feature>
<keyword evidence="7 11" id="KW-0804">Transcription</keyword>
<feature type="compositionally biased region" description="Polar residues" evidence="12">
    <location>
        <begin position="1015"/>
        <end position="1034"/>
    </location>
</feature>
<evidence type="ECO:0000313" key="16">
    <source>
        <dbReference type="Proteomes" id="UP000053958"/>
    </source>
</evidence>
<feature type="compositionally biased region" description="Polar residues" evidence="12">
    <location>
        <begin position="463"/>
        <end position="475"/>
    </location>
</feature>
<accession>A0A0F4Z559</accession>
<evidence type="ECO:0000259" key="13">
    <source>
        <dbReference type="Pfam" id="PF06333"/>
    </source>
</evidence>
<dbReference type="STRING" id="1408163.A0A0F4Z559"/>
<gene>
    <name evidence="15" type="ORF">T310_0742</name>
</gene>
<dbReference type="AlphaFoldDB" id="A0A0F4Z559"/>
<evidence type="ECO:0000256" key="11">
    <source>
        <dbReference type="RuleBase" id="RU364134"/>
    </source>
</evidence>
<evidence type="ECO:0000313" key="15">
    <source>
        <dbReference type="EMBL" id="KKA25216.1"/>
    </source>
</evidence>
<keyword evidence="8 11" id="KW-0539">Nucleus</keyword>
<dbReference type="RefSeq" id="XP_013331828.1">
    <property type="nucleotide sequence ID" value="XM_013476374.1"/>
</dbReference>
<dbReference type="InterPro" id="IPR041285">
    <property type="entry name" value="MID_MedPIWI"/>
</dbReference>
<evidence type="ECO:0000256" key="9">
    <source>
        <dbReference type="ARBA" id="ARBA00025661"/>
    </source>
</evidence>
<feature type="compositionally biased region" description="Polar residues" evidence="12">
    <location>
        <begin position="988"/>
        <end position="998"/>
    </location>
</feature>
<protein>
    <recommendedName>
        <fullName evidence="3 11">Mediator of RNA polymerase II transcription subunit 13</fullName>
    </recommendedName>
    <alternativeName>
        <fullName evidence="10 11">Mediator complex subunit 13</fullName>
    </alternativeName>
</protein>
<dbReference type="GeneID" id="25312796"/>
<dbReference type="GO" id="GO:0003713">
    <property type="term" value="F:transcription coactivator activity"/>
    <property type="evidence" value="ECO:0007669"/>
    <property type="project" value="TreeGrafter"/>
</dbReference>
<evidence type="ECO:0000256" key="3">
    <source>
        <dbReference type="ARBA" id="ARBA00019618"/>
    </source>
</evidence>
<dbReference type="Proteomes" id="UP000053958">
    <property type="component" value="Unassembled WGS sequence"/>
</dbReference>
<feature type="region of interest" description="Disordered" evidence="12">
    <location>
        <begin position="376"/>
        <end position="483"/>
    </location>
</feature>
<dbReference type="InterPro" id="IPR051139">
    <property type="entry name" value="Mediator_complx_sub13"/>
</dbReference>
<dbReference type="InterPro" id="IPR009401">
    <property type="entry name" value="Med13_C"/>
</dbReference>
<comment type="function">
    <text evidence="9 11">Component of the SRB8-11 complex. The SRB8-11 complex is a regulatory module of the Mediator complex which is itself involved in regulation of basal and activated RNA polymerase II-dependent transcription. The SRB8-11 complex may be involved in the transcriptional repression of a subset of genes regulated by Mediator. It may inhibit the association of the Mediator complex with RNA polymerase II to form the holoenzyme complex.</text>
</comment>
<organism evidence="15 16">
    <name type="scientific">Rasamsonia emersonii (strain ATCC 16479 / CBS 393.64 / IMI 116815)</name>
    <dbReference type="NCBI Taxonomy" id="1408163"/>
    <lineage>
        <taxon>Eukaryota</taxon>
        <taxon>Fungi</taxon>
        <taxon>Dikarya</taxon>
        <taxon>Ascomycota</taxon>
        <taxon>Pezizomycotina</taxon>
        <taxon>Eurotiomycetes</taxon>
        <taxon>Eurotiomycetidae</taxon>
        <taxon>Eurotiales</taxon>
        <taxon>Trichocomaceae</taxon>
        <taxon>Rasamsonia</taxon>
    </lineage>
</organism>
<feature type="compositionally biased region" description="Basic and acidic residues" evidence="12">
    <location>
        <begin position="239"/>
        <end position="250"/>
    </location>
</feature>
<comment type="caution">
    <text evidence="15">The sequence shown here is derived from an EMBL/GenBank/DDBJ whole genome shotgun (WGS) entry which is preliminary data.</text>
</comment>
<evidence type="ECO:0000256" key="6">
    <source>
        <dbReference type="ARBA" id="ARBA00023159"/>
    </source>
</evidence>
<feature type="region of interest" description="Disordered" evidence="12">
    <location>
        <begin position="59"/>
        <end position="84"/>
    </location>
</feature>
<evidence type="ECO:0000256" key="8">
    <source>
        <dbReference type="ARBA" id="ARBA00023242"/>
    </source>
</evidence>
<feature type="compositionally biased region" description="Polar residues" evidence="12">
    <location>
        <begin position="409"/>
        <end position="423"/>
    </location>
</feature>
<evidence type="ECO:0000256" key="5">
    <source>
        <dbReference type="ARBA" id="ARBA00023015"/>
    </source>
</evidence>
<dbReference type="GO" id="GO:0016592">
    <property type="term" value="C:mediator complex"/>
    <property type="evidence" value="ECO:0007669"/>
    <property type="project" value="InterPro"/>
</dbReference>
<feature type="compositionally biased region" description="Basic and acidic residues" evidence="12">
    <location>
        <begin position="214"/>
        <end position="224"/>
    </location>
</feature>